<evidence type="ECO:0000313" key="3">
    <source>
        <dbReference type="Proteomes" id="UP000092444"/>
    </source>
</evidence>
<name>A0A1B0FM29_GLOMM</name>
<keyword evidence="3" id="KW-1185">Reference proteome</keyword>
<dbReference type="AlphaFoldDB" id="A0A1B0FM29"/>
<keyword evidence="1" id="KW-1133">Transmembrane helix</keyword>
<keyword evidence="1" id="KW-0812">Transmembrane</keyword>
<evidence type="ECO:0000313" key="2">
    <source>
        <dbReference type="EnsemblMetazoa" id="GMOY004939-PA"/>
    </source>
</evidence>
<protein>
    <submittedName>
        <fullName evidence="2">Uncharacterized protein</fullName>
    </submittedName>
</protein>
<keyword evidence="1" id="KW-0472">Membrane</keyword>
<dbReference type="VEuPathDB" id="VectorBase:GMOY004939"/>
<feature type="transmembrane region" description="Helical" evidence="1">
    <location>
        <begin position="57"/>
        <end position="77"/>
    </location>
</feature>
<evidence type="ECO:0000256" key="1">
    <source>
        <dbReference type="SAM" id="Phobius"/>
    </source>
</evidence>
<reference evidence="2" key="1">
    <citation type="submission" date="2020-05" db="UniProtKB">
        <authorList>
            <consortium name="EnsemblMetazoa"/>
        </authorList>
    </citation>
    <scope>IDENTIFICATION</scope>
    <source>
        <strain evidence="2">Yale</strain>
    </source>
</reference>
<organism evidence="2 3">
    <name type="scientific">Glossina morsitans morsitans</name>
    <name type="common">Savannah tsetse fly</name>
    <dbReference type="NCBI Taxonomy" id="37546"/>
    <lineage>
        <taxon>Eukaryota</taxon>
        <taxon>Metazoa</taxon>
        <taxon>Ecdysozoa</taxon>
        <taxon>Arthropoda</taxon>
        <taxon>Hexapoda</taxon>
        <taxon>Insecta</taxon>
        <taxon>Pterygota</taxon>
        <taxon>Neoptera</taxon>
        <taxon>Endopterygota</taxon>
        <taxon>Diptera</taxon>
        <taxon>Brachycera</taxon>
        <taxon>Muscomorpha</taxon>
        <taxon>Hippoboscoidea</taxon>
        <taxon>Glossinidae</taxon>
        <taxon>Glossina</taxon>
    </lineage>
</organism>
<sequence length="192" mass="20582">MAAAVFVAADHAYLHLQLVPFVRHQTLAFVSSLHLVFVAVVVGLQIQIVVADYSYHALTSSLLFLLPLVSSTPLLAILPSSTWLLLLIAPTSALTSSLLFLLPLLSLPRSLLATLLSSTPLLAILPSSTWLLLFWLTSPGSFLSGWLLLLTTATSALVSGLLSLLPLLASTRLLLLLFWLASPGSILPRLLL</sequence>
<feature type="transmembrane region" description="Helical" evidence="1">
    <location>
        <begin position="83"/>
        <end position="105"/>
    </location>
</feature>
<dbReference type="Proteomes" id="UP000092444">
    <property type="component" value="Unassembled WGS sequence"/>
</dbReference>
<accession>A0A1B0FM29</accession>
<dbReference type="EnsemblMetazoa" id="GMOY004939-RA">
    <property type="protein sequence ID" value="GMOY004939-PA"/>
    <property type="gene ID" value="GMOY004939"/>
</dbReference>
<dbReference type="EMBL" id="CCAG010023908">
    <property type="status" value="NOT_ANNOTATED_CDS"/>
    <property type="molecule type" value="Genomic_DNA"/>
</dbReference>
<proteinExistence type="predicted"/>
<feature type="transmembrane region" description="Helical" evidence="1">
    <location>
        <begin position="27"/>
        <end position="50"/>
    </location>
</feature>